<gene>
    <name evidence="8" type="ORF">CCE01nite_41070</name>
</gene>
<comment type="subcellular location">
    <subcellularLocation>
        <location evidence="1">Cell membrane</location>
    </subcellularLocation>
</comment>
<keyword evidence="9" id="KW-1185">Reference proteome</keyword>
<evidence type="ECO:0000256" key="2">
    <source>
        <dbReference type="ARBA" id="ARBA00022475"/>
    </source>
</evidence>
<reference evidence="8" key="1">
    <citation type="submission" date="2019-06" db="EMBL/GenBank/DDBJ databases">
        <title>Whole genome shotgun sequence of Cellulomonas cellasea NBRC 3753.</title>
        <authorList>
            <person name="Hosoyama A."/>
            <person name="Uohara A."/>
            <person name="Ohji S."/>
            <person name="Ichikawa N."/>
        </authorList>
    </citation>
    <scope>NUCLEOTIDE SEQUENCE [LARGE SCALE GENOMIC DNA]</scope>
    <source>
        <strain evidence="8">NBRC 3753</strain>
    </source>
</reference>
<evidence type="ECO:0008006" key="10">
    <source>
        <dbReference type="Google" id="ProtNLM"/>
    </source>
</evidence>
<keyword evidence="4 7" id="KW-1133">Transmembrane helix</keyword>
<evidence type="ECO:0000313" key="9">
    <source>
        <dbReference type="Proteomes" id="UP000317046"/>
    </source>
</evidence>
<evidence type="ECO:0000256" key="7">
    <source>
        <dbReference type="SAM" id="Phobius"/>
    </source>
</evidence>
<dbReference type="GO" id="GO:0016020">
    <property type="term" value="C:membrane"/>
    <property type="evidence" value="ECO:0007669"/>
    <property type="project" value="InterPro"/>
</dbReference>
<keyword evidence="2" id="KW-1003">Cell membrane</keyword>
<feature type="transmembrane region" description="Helical" evidence="7">
    <location>
        <begin position="6"/>
        <end position="26"/>
    </location>
</feature>
<dbReference type="InterPro" id="IPR022781">
    <property type="entry name" value="Flagellar_biosynth_FliO"/>
</dbReference>
<dbReference type="Pfam" id="PF04347">
    <property type="entry name" value="FliO"/>
    <property type="match status" value="1"/>
</dbReference>
<evidence type="ECO:0000313" key="8">
    <source>
        <dbReference type="EMBL" id="GEA90158.1"/>
    </source>
</evidence>
<accession>A0A4Y3L5M4</accession>
<name>A0A4Y3L5M4_9CELL</name>
<dbReference type="GO" id="GO:0044781">
    <property type="term" value="P:bacterial-type flagellum organization"/>
    <property type="evidence" value="ECO:0007669"/>
    <property type="project" value="InterPro"/>
</dbReference>
<feature type="region of interest" description="Disordered" evidence="6">
    <location>
        <begin position="173"/>
        <end position="208"/>
    </location>
</feature>
<proteinExistence type="predicted"/>
<evidence type="ECO:0000256" key="6">
    <source>
        <dbReference type="SAM" id="MobiDB-lite"/>
    </source>
</evidence>
<evidence type="ECO:0000256" key="4">
    <source>
        <dbReference type="ARBA" id="ARBA00022989"/>
    </source>
</evidence>
<evidence type="ECO:0000256" key="1">
    <source>
        <dbReference type="ARBA" id="ARBA00004236"/>
    </source>
</evidence>
<evidence type="ECO:0000256" key="3">
    <source>
        <dbReference type="ARBA" id="ARBA00022692"/>
    </source>
</evidence>
<evidence type="ECO:0000256" key="5">
    <source>
        <dbReference type="ARBA" id="ARBA00023136"/>
    </source>
</evidence>
<keyword evidence="3 7" id="KW-0812">Transmembrane</keyword>
<protein>
    <recommendedName>
        <fullName evidence="10">Flagellar protein</fullName>
    </recommendedName>
</protein>
<dbReference type="RefSeq" id="WP_141372936.1">
    <property type="nucleotide sequence ID" value="NZ_BJLR01000043.1"/>
</dbReference>
<dbReference type="Proteomes" id="UP000317046">
    <property type="component" value="Unassembled WGS sequence"/>
</dbReference>
<keyword evidence="5 7" id="KW-0472">Membrane</keyword>
<comment type="caution">
    <text evidence="8">The sequence shown here is derived from an EMBL/GenBank/DDBJ whole genome shotgun (WGS) entry which is preliminary data.</text>
</comment>
<organism evidence="8 9">
    <name type="scientific">Cellulomonas cellasea</name>
    <dbReference type="NCBI Taxonomy" id="43670"/>
    <lineage>
        <taxon>Bacteria</taxon>
        <taxon>Bacillati</taxon>
        <taxon>Actinomycetota</taxon>
        <taxon>Actinomycetes</taxon>
        <taxon>Micrococcales</taxon>
        <taxon>Cellulomonadaceae</taxon>
        <taxon>Cellulomonas</taxon>
    </lineage>
</organism>
<dbReference type="EMBL" id="BJLR01000043">
    <property type="protein sequence ID" value="GEA90158.1"/>
    <property type="molecule type" value="Genomic_DNA"/>
</dbReference>
<sequence length="244" mass="24141">MDDGPVLLLRVLVSLLCVVGLIWVVARKVGATPGRRLPAGPSLQVVGRQSLGRHAGVAVLAVGNRRLLLGYGEQQVTMLTELAPVLDTAPASGREVATRPAGTALPASLTAFVAARRGGRPTAAAVPADVPVTPPAAGDVLLRAPLDIDALLAGASTSPAAASSTAPAAAVPVADPAGAPADDAAPAAARSTAPAPGTAAPVPARPVAPAVPTQAAGSALDGSILSPATWRRAVTSLQERTVRR</sequence>
<dbReference type="AlphaFoldDB" id="A0A4Y3L5M4"/>